<gene>
    <name evidence="2" type="ORF">AQUSIP_11240</name>
</gene>
<keyword evidence="1" id="KW-1133">Transmembrane helix</keyword>
<dbReference type="RefSeq" id="WP_148339101.1">
    <property type="nucleotide sequence ID" value="NZ_LR699119.1"/>
</dbReference>
<keyword evidence="3" id="KW-1185">Reference proteome</keyword>
<evidence type="ECO:0000313" key="3">
    <source>
        <dbReference type="Proteomes" id="UP000324194"/>
    </source>
</evidence>
<evidence type="ECO:0000313" key="2">
    <source>
        <dbReference type="EMBL" id="VVC75827.1"/>
    </source>
</evidence>
<evidence type="ECO:0000256" key="1">
    <source>
        <dbReference type="SAM" id="Phobius"/>
    </source>
</evidence>
<dbReference type="KEGG" id="asip:AQUSIP_11240"/>
<keyword evidence="1" id="KW-0812">Transmembrane</keyword>
<dbReference type="Proteomes" id="UP000324194">
    <property type="component" value="Chromosome 1"/>
</dbReference>
<feature type="transmembrane region" description="Helical" evidence="1">
    <location>
        <begin position="84"/>
        <end position="109"/>
    </location>
</feature>
<accession>A0A5E4PHA6</accession>
<dbReference type="EMBL" id="LR699119">
    <property type="protein sequence ID" value="VVC75827.1"/>
    <property type="molecule type" value="Genomic_DNA"/>
</dbReference>
<dbReference type="AlphaFoldDB" id="A0A5E4PHA6"/>
<proteinExistence type="predicted"/>
<feature type="transmembrane region" description="Helical" evidence="1">
    <location>
        <begin position="50"/>
        <end position="72"/>
    </location>
</feature>
<reference evidence="2 3" key="1">
    <citation type="submission" date="2019-08" db="EMBL/GenBank/DDBJ databases">
        <authorList>
            <person name="Guy L."/>
        </authorList>
    </citation>
    <scope>NUCLEOTIDE SEQUENCE [LARGE SCALE GENOMIC DNA]</scope>
    <source>
        <strain evidence="2 3">SGT-108</strain>
    </source>
</reference>
<name>A0A5E4PHA6_9COXI</name>
<protein>
    <submittedName>
        <fullName evidence="2">Uncharacterized protein</fullName>
    </submittedName>
</protein>
<organism evidence="2 3">
    <name type="scientific">Aquicella siphonis</name>
    <dbReference type="NCBI Taxonomy" id="254247"/>
    <lineage>
        <taxon>Bacteria</taxon>
        <taxon>Pseudomonadati</taxon>
        <taxon>Pseudomonadota</taxon>
        <taxon>Gammaproteobacteria</taxon>
        <taxon>Legionellales</taxon>
        <taxon>Coxiellaceae</taxon>
        <taxon>Aquicella</taxon>
    </lineage>
</organism>
<feature type="transmembrane region" description="Helical" evidence="1">
    <location>
        <begin position="129"/>
        <end position="145"/>
    </location>
</feature>
<keyword evidence="1" id="KW-0472">Membrane</keyword>
<sequence>MIKLREVCQYMRDVIDKTEYGKQLKMSASHGIVLMSRQPSGISAFFADNAIAVFAAGLGGISVGISTALSGLLGGARVIGSSMFYGMTGFALGFAATLPCCGLGAFIAGPAGLAAGAVGRTSYDIGPRGSVPLIAGLIAAGFLLFKHRTNVNHNREELREYRENFVKSIGFHDSPSVRGEEPRQRRLEP</sequence>